<dbReference type="Proteomes" id="UP001172673">
    <property type="component" value="Unassembled WGS sequence"/>
</dbReference>
<evidence type="ECO:0000256" key="1">
    <source>
        <dbReference type="SAM" id="Phobius"/>
    </source>
</evidence>
<keyword evidence="1" id="KW-1133">Transmembrane helix</keyword>
<keyword evidence="3" id="KW-1185">Reference proteome</keyword>
<comment type="caution">
    <text evidence="2">The sequence shown here is derived from an EMBL/GenBank/DDBJ whole genome shotgun (WGS) entry which is preliminary data.</text>
</comment>
<feature type="transmembrane region" description="Helical" evidence="1">
    <location>
        <begin position="188"/>
        <end position="209"/>
    </location>
</feature>
<evidence type="ECO:0000313" key="2">
    <source>
        <dbReference type="EMBL" id="KAJ9608470.1"/>
    </source>
</evidence>
<feature type="transmembrane region" description="Helical" evidence="1">
    <location>
        <begin position="262"/>
        <end position="281"/>
    </location>
</feature>
<gene>
    <name evidence="2" type="ORF">H2200_007458</name>
</gene>
<dbReference type="EMBL" id="JAPDRK010000010">
    <property type="protein sequence ID" value="KAJ9608470.1"/>
    <property type="molecule type" value="Genomic_DNA"/>
</dbReference>
<reference evidence="2" key="1">
    <citation type="submission" date="2022-10" db="EMBL/GenBank/DDBJ databases">
        <title>Culturing micro-colonial fungi from biological soil crusts in the Mojave desert and describing Neophaeococcomyces mojavensis, and introducing the new genera and species Taxawa tesnikishii.</title>
        <authorList>
            <person name="Kurbessoian T."/>
            <person name="Stajich J.E."/>
        </authorList>
    </citation>
    <scope>NUCLEOTIDE SEQUENCE</scope>
    <source>
        <strain evidence="2">TK_41</strain>
    </source>
</reference>
<dbReference type="AlphaFoldDB" id="A0AA39CHR0"/>
<keyword evidence="1" id="KW-0812">Transmembrane</keyword>
<name>A0AA39CHR0_9EURO</name>
<organism evidence="2 3">
    <name type="scientific">Cladophialophora chaetospira</name>
    <dbReference type="NCBI Taxonomy" id="386627"/>
    <lineage>
        <taxon>Eukaryota</taxon>
        <taxon>Fungi</taxon>
        <taxon>Dikarya</taxon>
        <taxon>Ascomycota</taxon>
        <taxon>Pezizomycotina</taxon>
        <taxon>Eurotiomycetes</taxon>
        <taxon>Chaetothyriomycetidae</taxon>
        <taxon>Chaetothyriales</taxon>
        <taxon>Herpotrichiellaceae</taxon>
        <taxon>Cladophialophora</taxon>
    </lineage>
</organism>
<keyword evidence="1" id="KW-0472">Membrane</keyword>
<proteinExistence type="predicted"/>
<feature type="transmembrane region" description="Helical" evidence="1">
    <location>
        <begin position="117"/>
        <end position="142"/>
    </location>
</feature>
<accession>A0AA39CHR0</accession>
<evidence type="ECO:0000313" key="3">
    <source>
        <dbReference type="Proteomes" id="UP001172673"/>
    </source>
</evidence>
<feature type="transmembrane region" description="Helical" evidence="1">
    <location>
        <begin position="221"/>
        <end position="241"/>
    </location>
</feature>
<feature type="transmembrane region" description="Helical" evidence="1">
    <location>
        <begin position="642"/>
        <end position="666"/>
    </location>
</feature>
<protein>
    <submittedName>
        <fullName evidence="2">Uncharacterized protein</fullName>
    </submittedName>
</protein>
<sequence length="740" mass="80766">MASTNPFWSFATPLTDHMPHALSNRLSDTFSHTEHIRVHSSEDVAGCYQTTPESAWSQVSYEEASFTYDTTKGKNLSTPIHTSSNRSGSWPLTEKYYSLSPTNHDLSCRKWTLWKTILLPTAVIILPMACLVAGLLALIFGYRVKSEESLFDQVSNSRALNNHAVVLVNYSATRIAFVASWASTLAPLLAGFIMNLTSFQYALLMYHSSTGGQQQDLPTPYQYSILVGLCLASIGRLHRYFSYSRGDGIVVPPVLRRAARTLALTLLLACVVFGADTALHYTTSTVSFDAVSVSSETHAYGYGLSPDCLSFNRTANYGMPCTRSGVIAQADENRYVALQNEIYYLQHGISNLSEIRLADTPSYSPPNITSSGAAKVALLIPHTTSLSPFRDFEADTTGIITTCEPISSLCSWVSGGPSLLWSSFNCSKNFWGTLGKAPNVSDNGMLGDDSTIPPLGFKPSAALQYSFFEDKHLTIPYDSAGNLGPFMPDSQLINSVYLGVAGRFQYTAQRAGVNMSSDPGVHQGPSPFIDFTLRCQYTSYLVNYNWVNSTSEVNRLTPSPNGTISEMFHGYNIVGASDSFDNNLQDLILEAALEPNPQALADSFANSYSSRVMSVIGPFLSSRANLLEQTRTPLLVASVSKIPLAILIAGCCSYIIFGIISAVIAYRALRKIDVRDLAFRFSLPALGLQAFRDYNVEKESLAKGGKGGHRVFEENKIKGETMRVAVEGNPVNGFVLKSLV</sequence>